<evidence type="ECO:0000256" key="2">
    <source>
        <dbReference type="ARBA" id="ARBA00049988"/>
    </source>
</evidence>
<evidence type="ECO:0000256" key="1">
    <source>
        <dbReference type="ARBA" id="ARBA00022649"/>
    </source>
</evidence>
<organism evidence="3 4">
    <name type="scientific">Adlercreutzia caecimuris</name>
    <dbReference type="NCBI Taxonomy" id="671266"/>
    <lineage>
        <taxon>Bacteria</taxon>
        <taxon>Bacillati</taxon>
        <taxon>Actinomycetota</taxon>
        <taxon>Coriobacteriia</taxon>
        <taxon>Eggerthellales</taxon>
        <taxon>Eggerthellaceae</taxon>
        <taxon>Adlercreutzia</taxon>
    </lineage>
</organism>
<dbReference type="Pfam" id="PF08681">
    <property type="entry name" value="TacA1"/>
    <property type="match status" value="1"/>
</dbReference>
<dbReference type="AlphaFoldDB" id="A0A4S4G0P8"/>
<dbReference type="Proteomes" id="UP000308978">
    <property type="component" value="Unassembled WGS sequence"/>
</dbReference>
<accession>A0A4S4G0P8</accession>
<evidence type="ECO:0000313" key="4">
    <source>
        <dbReference type="Proteomes" id="UP000308978"/>
    </source>
</evidence>
<sequence length="77" mass="8661">MRLTSEQRSEIERAAAIQGKTLTQWALDHLLEAARHDVERETTTRLASEAFDQFAAALDQPMPAAAQALMEHKAVWE</sequence>
<protein>
    <submittedName>
        <fullName evidence="3">DUF1778 domain-containing protein</fullName>
    </submittedName>
</protein>
<dbReference type="SUPFAM" id="SSF47598">
    <property type="entry name" value="Ribbon-helix-helix"/>
    <property type="match status" value="1"/>
</dbReference>
<proteinExistence type="inferred from homology"/>
<keyword evidence="1" id="KW-1277">Toxin-antitoxin system</keyword>
<comment type="similarity">
    <text evidence="2">Belongs to the TacA antitoxin family.</text>
</comment>
<dbReference type="GO" id="GO:0006355">
    <property type="term" value="P:regulation of DNA-templated transcription"/>
    <property type="evidence" value="ECO:0007669"/>
    <property type="project" value="InterPro"/>
</dbReference>
<reference evidence="3 4" key="1">
    <citation type="submission" date="2019-04" db="EMBL/GenBank/DDBJ databases">
        <title>Microbes associate with the intestines of laboratory mice.</title>
        <authorList>
            <person name="Navarre W."/>
            <person name="Wong E."/>
            <person name="Huang K.C."/>
            <person name="Tropini C."/>
            <person name="Ng K."/>
            <person name="Yu B."/>
        </authorList>
    </citation>
    <scope>NUCLEOTIDE SEQUENCE [LARGE SCALE GENOMIC DNA]</scope>
    <source>
        <strain evidence="3 4">NM80_B27</strain>
    </source>
</reference>
<dbReference type="InterPro" id="IPR014795">
    <property type="entry name" value="TacA_1-like"/>
</dbReference>
<dbReference type="PANTHER" id="PTHR35401">
    <property type="entry name" value="COPG FAMILY HELIX-TURN-HELIX PROTEIN-RELATED-RELATED"/>
    <property type="match status" value="1"/>
</dbReference>
<dbReference type="EMBL" id="SSTJ01000012">
    <property type="protein sequence ID" value="THG36733.1"/>
    <property type="molecule type" value="Genomic_DNA"/>
</dbReference>
<comment type="caution">
    <text evidence="3">The sequence shown here is derived from an EMBL/GenBank/DDBJ whole genome shotgun (WGS) entry which is preliminary data.</text>
</comment>
<evidence type="ECO:0000313" key="3">
    <source>
        <dbReference type="EMBL" id="THG36733.1"/>
    </source>
</evidence>
<gene>
    <name evidence="3" type="ORF">E5986_08985</name>
</gene>
<dbReference type="Gene3D" id="1.20.5.780">
    <property type="entry name" value="Single helix bin"/>
    <property type="match status" value="1"/>
</dbReference>
<name>A0A4S4G0P8_9ACTN</name>
<dbReference type="InterPro" id="IPR010985">
    <property type="entry name" value="Ribbon_hlx_hlx"/>
</dbReference>